<evidence type="ECO:0000256" key="1">
    <source>
        <dbReference type="SAM" id="MobiDB-lite"/>
    </source>
</evidence>
<name>A0A2K3PYQ7_9HYPO</name>
<protein>
    <submittedName>
        <fullName evidence="2">Uncharacterized protein</fullName>
    </submittedName>
</protein>
<feature type="compositionally biased region" description="Basic and acidic residues" evidence="1">
    <location>
        <begin position="48"/>
        <end position="62"/>
    </location>
</feature>
<keyword evidence="3" id="KW-1185">Reference proteome</keyword>
<dbReference type="EMBL" id="NRSZ01001281">
    <property type="protein sequence ID" value="PNY20400.1"/>
    <property type="molecule type" value="Genomic_DNA"/>
</dbReference>
<comment type="caution">
    <text evidence="2">The sequence shown here is derived from an EMBL/GenBank/DDBJ whole genome shotgun (WGS) entry which is preliminary data.</text>
</comment>
<dbReference type="Proteomes" id="UP000236621">
    <property type="component" value="Unassembled WGS sequence"/>
</dbReference>
<accession>A0A2K3PYQ7</accession>
<dbReference type="AlphaFoldDB" id="A0A2K3PYQ7"/>
<reference evidence="2 3" key="1">
    <citation type="submission" date="2017-08" db="EMBL/GenBank/DDBJ databases">
        <title>Harnessing the power of phylogenomics to disentangle the directionality and signatures of interkingdom host jumping in the parasitic fungal genus Tolypocladium.</title>
        <authorList>
            <person name="Quandt C.A."/>
            <person name="Patterson W."/>
            <person name="Spatafora J.W."/>
        </authorList>
    </citation>
    <scope>NUCLEOTIDE SEQUENCE [LARGE SCALE GENOMIC DNA]</scope>
    <source>
        <strain evidence="2 3">CBS 113982</strain>
    </source>
</reference>
<sequence length="79" mass="8817">MRVSRVPLRRYTNRHLHIEEHPNTPESQGSIAWFRATTPGFASSGKVPAEEDLGHARGDSQDARPPPRRPLAYPSSAMI</sequence>
<organism evidence="2 3">
    <name type="scientific">Tolypocladium capitatum</name>
    <dbReference type="NCBI Taxonomy" id="45235"/>
    <lineage>
        <taxon>Eukaryota</taxon>
        <taxon>Fungi</taxon>
        <taxon>Dikarya</taxon>
        <taxon>Ascomycota</taxon>
        <taxon>Pezizomycotina</taxon>
        <taxon>Sordariomycetes</taxon>
        <taxon>Hypocreomycetidae</taxon>
        <taxon>Hypocreales</taxon>
        <taxon>Ophiocordycipitaceae</taxon>
        <taxon>Tolypocladium</taxon>
    </lineage>
</organism>
<evidence type="ECO:0000313" key="2">
    <source>
        <dbReference type="EMBL" id="PNY20400.1"/>
    </source>
</evidence>
<proteinExistence type="predicted"/>
<feature type="region of interest" description="Disordered" evidence="1">
    <location>
        <begin position="16"/>
        <end position="79"/>
    </location>
</feature>
<gene>
    <name evidence="2" type="ORF">TCAP_07426</name>
</gene>
<evidence type="ECO:0000313" key="3">
    <source>
        <dbReference type="Proteomes" id="UP000236621"/>
    </source>
</evidence>